<evidence type="ECO:0008006" key="2">
    <source>
        <dbReference type="Google" id="ProtNLM"/>
    </source>
</evidence>
<sequence length="234" mass="24612">MKNSYKLFSFVLVMSLLFLSPSLKAQTEISFGANVGYGGLNMTDFNDATKKGYEEITNQFSNYSVSQEDVGGGVYFDGHVLFTFNKSITTGLSVNYISGSGGLEGTAGGTDYTVKLDVSTIEILGVLGTKIPFGSSTALALKGYAGVGLPSFDLNAGGNNGSAGDAYFSGRLQGGVEFDLNSVILNAFVGYRIANAGAQEFEINGQKGKFEVNGEEKKLDLSGLLLGVGIDIKF</sequence>
<organism evidence="1">
    <name type="scientific">hydrocarbon metagenome</name>
    <dbReference type="NCBI Taxonomy" id="938273"/>
    <lineage>
        <taxon>unclassified sequences</taxon>
        <taxon>metagenomes</taxon>
        <taxon>ecological metagenomes</taxon>
    </lineage>
</organism>
<dbReference type="AlphaFoldDB" id="A0A0W8FX89"/>
<accession>A0A0W8FX89</accession>
<dbReference type="EMBL" id="LNQE01000680">
    <property type="protein sequence ID" value="KUG25450.1"/>
    <property type="molecule type" value="Genomic_DNA"/>
</dbReference>
<proteinExistence type="predicted"/>
<comment type="caution">
    <text evidence="1">The sequence shown here is derived from an EMBL/GenBank/DDBJ whole genome shotgun (WGS) entry which is preliminary data.</text>
</comment>
<reference evidence="1" key="1">
    <citation type="journal article" date="2015" name="Proc. Natl. Acad. Sci. U.S.A.">
        <title>Networks of energetic and metabolic interactions define dynamics in microbial communities.</title>
        <authorList>
            <person name="Embree M."/>
            <person name="Liu J.K."/>
            <person name="Al-Bassam M.M."/>
            <person name="Zengler K."/>
        </authorList>
    </citation>
    <scope>NUCLEOTIDE SEQUENCE</scope>
</reference>
<evidence type="ECO:0000313" key="1">
    <source>
        <dbReference type="EMBL" id="KUG25450.1"/>
    </source>
</evidence>
<protein>
    <recommendedName>
        <fullName evidence="2">Outer membrane protein beta-barrel domain-containing protein</fullName>
    </recommendedName>
</protein>
<name>A0A0W8FX89_9ZZZZ</name>
<gene>
    <name evidence="1" type="ORF">ASZ90_004726</name>
</gene>